<dbReference type="Proteomes" id="UP000078492">
    <property type="component" value="Unassembled WGS sequence"/>
</dbReference>
<sequence length="156" mass="17788">YKLIHFVEGYENEQRCIDIVPSSWITYDVVSDHLMTIFMPLPYTTESTEILHCLVKSKSNPPTSWPSYKVNLVGDAKNYKSAVNKLKLLNSKEYAYSTSSDHGKIRSLADKKSYKLKAVKPTNKDHEKKLLNVPSLDSESDNDNNDCSKVTDCKCY</sequence>
<protein>
    <submittedName>
        <fullName evidence="2">Uncharacterized protein</fullName>
    </submittedName>
</protein>
<evidence type="ECO:0000313" key="3">
    <source>
        <dbReference type="Proteomes" id="UP000078492"/>
    </source>
</evidence>
<name>A0A151IYC3_9HYME</name>
<proteinExistence type="predicted"/>
<dbReference type="EMBL" id="KQ980766">
    <property type="protein sequence ID" value="KYN13312.1"/>
    <property type="molecule type" value="Genomic_DNA"/>
</dbReference>
<feature type="region of interest" description="Disordered" evidence="1">
    <location>
        <begin position="125"/>
        <end position="151"/>
    </location>
</feature>
<accession>A0A151IYC3</accession>
<evidence type="ECO:0000313" key="2">
    <source>
        <dbReference type="EMBL" id="KYN13312.1"/>
    </source>
</evidence>
<evidence type="ECO:0000256" key="1">
    <source>
        <dbReference type="SAM" id="MobiDB-lite"/>
    </source>
</evidence>
<reference evidence="2 3" key="1">
    <citation type="submission" date="2015-09" db="EMBL/GenBank/DDBJ databases">
        <title>Trachymyrmex cornetzi WGS genome.</title>
        <authorList>
            <person name="Nygaard S."/>
            <person name="Hu H."/>
            <person name="Boomsma J."/>
            <person name="Zhang G."/>
        </authorList>
    </citation>
    <scope>NUCLEOTIDE SEQUENCE [LARGE SCALE GENOMIC DNA]</scope>
    <source>
        <strain evidence="2">Tcor2-1</strain>
        <tissue evidence="2">Whole body</tissue>
    </source>
</reference>
<gene>
    <name evidence="2" type="ORF">ALC57_14492</name>
</gene>
<organism evidence="2 3">
    <name type="scientific">Trachymyrmex cornetzi</name>
    <dbReference type="NCBI Taxonomy" id="471704"/>
    <lineage>
        <taxon>Eukaryota</taxon>
        <taxon>Metazoa</taxon>
        <taxon>Ecdysozoa</taxon>
        <taxon>Arthropoda</taxon>
        <taxon>Hexapoda</taxon>
        <taxon>Insecta</taxon>
        <taxon>Pterygota</taxon>
        <taxon>Neoptera</taxon>
        <taxon>Endopterygota</taxon>
        <taxon>Hymenoptera</taxon>
        <taxon>Apocrita</taxon>
        <taxon>Aculeata</taxon>
        <taxon>Formicoidea</taxon>
        <taxon>Formicidae</taxon>
        <taxon>Myrmicinae</taxon>
        <taxon>Trachymyrmex</taxon>
    </lineage>
</organism>
<dbReference type="AlphaFoldDB" id="A0A151IYC3"/>
<feature type="non-terminal residue" evidence="2">
    <location>
        <position position="1"/>
    </location>
</feature>
<keyword evidence="3" id="KW-1185">Reference proteome</keyword>